<name>A0A8A4TRE2_SULCO</name>
<organism evidence="3 4">
    <name type="scientific">Sulfidibacter corallicola</name>
    <dbReference type="NCBI Taxonomy" id="2818388"/>
    <lineage>
        <taxon>Bacteria</taxon>
        <taxon>Pseudomonadati</taxon>
        <taxon>Acidobacteriota</taxon>
        <taxon>Holophagae</taxon>
        <taxon>Acanthopleuribacterales</taxon>
        <taxon>Acanthopleuribacteraceae</taxon>
        <taxon>Sulfidibacter</taxon>
    </lineage>
</organism>
<feature type="compositionally biased region" description="Pro residues" evidence="1">
    <location>
        <begin position="84"/>
        <end position="93"/>
    </location>
</feature>
<dbReference type="Proteomes" id="UP000663929">
    <property type="component" value="Chromosome"/>
</dbReference>
<evidence type="ECO:0000313" key="4">
    <source>
        <dbReference type="Proteomes" id="UP000663929"/>
    </source>
</evidence>
<dbReference type="AlphaFoldDB" id="A0A8A4TRE2"/>
<dbReference type="EMBL" id="CP071793">
    <property type="protein sequence ID" value="QTD52539.1"/>
    <property type="molecule type" value="Genomic_DNA"/>
</dbReference>
<evidence type="ECO:0000256" key="1">
    <source>
        <dbReference type="SAM" id="MobiDB-lite"/>
    </source>
</evidence>
<accession>A0A8A4TRE2</accession>
<keyword evidence="4" id="KW-1185">Reference proteome</keyword>
<reference evidence="3" key="1">
    <citation type="submission" date="2021-03" db="EMBL/GenBank/DDBJ databases">
        <title>Acanthopleuribacteraceae sp. M133.</title>
        <authorList>
            <person name="Wang G."/>
        </authorList>
    </citation>
    <scope>NUCLEOTIDE SEQUENCE</scope>
    <source>
        <strain evidence="3">M133</strain>
    </source>
</reference>
<keyword evidence="2" id="KW-1133">Transmembrane helix</keyword>
<dbReference type="KEGG" id="scor:J3U87_08705"/>
<protein>
    <recommendedName>
        <fullName evidence="5">GYF domain-containing protein</fullName>
    </recommendedName>
</protein>
<evidence type="ECO:0000256" key="2">
    <source>
        <dbReference type="SAM" id="Phobius"/>
    </source>
</evidence>
<proteinExistence type="predicted"/>
<evidence type="ECO:0008006" key="5">
    <source>
        <dbReference type="Google" id="ProtNLM"/>
    </source>
</evidence>
<keyword evidence="2" id="KW-0472">Membrane</keyword>
<feature type="transmembrane region" description="Helical" evidence="2">
    <location>
        <begin position="249"/>
        <end position="270"/>
    </location>
</feature>
<feature type="region of interest" description="Disordered" evidence="1">
    <location>
        <begin position="41"/>
        <end position="125"/>
    </location>
</feature>
<dbReference type="RefSeq" id="WP_237382645.1">
    <property type="nucleotide sequence ID" value="NZ_CP071793.1"/>
</dbReference>
<sequence>MSKSGWYIEKRGKFYGPFSREKILEYADKGKITGETMVALTSTGENAKPFRLTEGLATENAGADSGPSTLPDAGPAGASDVPKVPKPPQPKPKTPSRRTESAVPPDQPLPTHFYLEESGRSQGPYDLDQLKRQVAQKSVNPDAKLSYPARDRKYKTVGELLKNFVEGPLEVSKSHAFFLLQGSDRKGPFTSRDLHRLNAARAIHPRTMVEFAKSPARVITIDVLLDALPQDAEEHEPRILPVKPSRFSYARLGMILFCLVLIGGAVWGLYRWRQQYLETHAPAPPPENPKSLRALMRQREIPPFNDLVIRALSHGLNFNVNQVVAANQGSQMDDQRVASFRHESLFPGRIAREIRFIVDGPFYFNYLADPGGNVFAVVIEGPNWDRLYLSGVDTTDFAPKVLELDRPGGKVWQAEIGSGVVAQVLWSPDRNDHHLTQLIVTNAP</sequence>
<keyword evidence="2" id="KW-0812">Transmembrane</keyword>
<evidence type="ECO:0000313" key="3">
    <source>
        <dbReference type="EMBL" id="QTD52539.1"/>
    </source>
</evidence>
<gene>
    <name evidence="3" type="ORF">J3U87_08705</name>
</gene>